<protein>
    <submittedName>
        <fullName evidence="7">Tetratricopeptide repeat protein</fullName>
    </submittedName>
</protein>
<dbReference type="PANTHER" id="PTHR44943">
    <property type="entry name" value="CELLULOSE SYNTHASE OPERON PROTEIN C"/>
    <property type="match status" value="1"/>
</dbReference>
<evidence type="ECO:0000256" key="4">
    <source>
        <dbReference type="SAM" id="MobiDB-lite"/>
    </source>
</evidence>
<dbReference type="SUPFAM" id="SSF54427">
    <property type="entry name" value="NTF2-like"/>
    <property type="match status" value="1"/>
</dbReference>
<dbReference type="PROSITE" id="PS50005">
    <property type="entry name" value="TPR"/>
    <property type="match status" value="2"/>
</dbReference>
<feature type="repeat" description="TPR" evidence="3">
    <location>
        <begin position="144"/>
        <end position="177"/>
    </location>
</feature>
<evidence type="ECO:0000256" key="5">
    <source>
        <dbReference type="SAM" id="SignalP"/>
    </source>
</evidence>
<evidence type="ECO:0000259" key="6">
    <source>
        <dbReference type="Pfam" id="PF24125"/>
    </source>
</evidence>
<dbReference type="Gene3D" id="1.25.40.10">
    <property type="entry name" value="Tetratricopeptide repeat domain"/>
    <property type="match status" value="1"/>
</dbReference>
<sequence>MEQIPMIKTKALFNRALVPTLAVSLLCSAVTLNAADTSDSFCQSAGAENNFDCSQSQNFQANQKDIDAKLNELNRWLQDEELSQAGTQANISQPQSGKLKEKIAFNSQLLASELKQARKLQSQGNTQAAFDQVDNYLINNPKDPNGWLLYGTSLMNQNKLDAAADIFNKLIQLYPDSPEPYNNLAAVYARQGKNDKAVDTLLQAFDTHPSYAQVQANLKAVYATLATQAYNRALDLDKSSDPARANLAILDQVYQAPGAAPQTLQISETATPKQQPLVKPATEITEPVIEERDISEGIVPVIDDKPVNETSVAITQKNDDKSDSSTVAVVATTEPATTQTSISEPGTPEETTTLEGSSSELTASKEDSSEAAAPVTGTAIVQSTSELTDQINADIEVLINGWANAWSSQSVQDYLGFYTSQYSPSSEVTHEEWVWGRNKRLSKPTFIKVDISDISLAKMENDKIRSVFKQTYQSNTYKDSVYKTLIFTKENGSWKIMTETTL</sequence>
<keyword evidence="2 3" id="KW-0802">TPR repeat</keyword>
<evidence type="ECO:0000313" key="7">
    <source>
        <dbReference type="EMBL" id="RRC98360.1"/>
    </source>
</evidence>
<evidence type="ECO:0000256" key="1">
    <source>
        <dbReference type="ARBA" id="ARBA00022737"/>
    </source>
</evidence>
<feature type="repeat" description="TPR" evidence="3">
    <location>
        <begin position="178"/>
        <end position="211"/>
    </location>
</feature>
<feature type="region of interest" description="Disordered" evidence="4">
    <location>
        <begin position="332"/>
        <end position="374"/>
    </location>
</feature>
<dbReference type="InterPro" id="IPR051685">
    <property type="entry name" value="Ycf3/AcsC/BcsC/TPR_MFPF"/>
</dbReference>
<feature type="compositionally biased region" description="Low complexity" evidence="4">
    <location>
        <begin position="332"/>
        <end position="362"/>
    </location>
</feature>
<dbReference type="InterPro" id="IPR019734">
    <property type="entry name" value="TPR_rpt"/>
</dbReference>
<dbReference type="PANTHER" id="PTHR44943:SF8">
    <property type="entry name" value="TPR REPEAT-CONTAINING PROTEIN MJ0263"/>
    <property type="match status" value="1"/>
</dbReference>
<name>A0A3P1SMV1_9GAMM</name>
<reference evidence="7 8" key="1">
    <citation type="submission" date="2018-11" db="EMBL/GenBank/DDBJ databases">
        <title>The draft genome sequence of Amphritea balenae JAMM 1525T.</title>
        <authorList>
            <person name="Fang Z."/>
            <person name="Zhang Y."/>
            <person name="Han X."/>
        </authorList>
    </citation>
    <scope>NUCLEOTIDE SEQUENCE [LARGE SCALE GENOMIC DNA]</scope>
    <source>
        <strain evidence="7 8">JAMM 1525</strain>
    </source>
</reference>
<evidence type="ECO:0000256" key="2">
    <source>
        <dbReference type="ARBA" id="ARBA00022803"/>
    </source>
</evidence>
<feature type="chain" id="PRO_5018233987" evidence="5">
    <location>
        <begin position="35"/>
        <end position="502"/>
    </location>
</feature>
<keyword evidence="8" id="KW-1185">Reference proteome</keyword>
<keyword evidence="5" id="KW-0732">Signal</keyword>
<comment type="caution">
    <text evidence="7">The sequence shown here is derived from an EMBL/GenBank/DDBJ whole genome shotgun (WGS) entry which is preliminary data.</text>
</comment>
<accession>A0A3P1SMV1</accession>
<dbReference type="InterPro" id="IPR032710">
    <property type="entry name" value="NTF2-like_dom_sf"/>
</dbReference>
<dbReference type="InterPro" id="IPR011990">
    <property type="entry name" value="TPR-like_helical_dom_sf"/>
</dbReference>
<keyword evidence="1" id="KW-0677">Repeat</keyword>
<dbReference type="EMBL" id="RQXV01000008">
    <property type="protein sequence ID" value="RRC98360.1"/>
    <property type="molecule type" value="Genomic_DNA"/>
</dbReference>
<feature type="domain" description="Cds6 C-terminal" evidence="6">
    <location>
        <begin position="398"/>
        <end position="499"/>
    </location>
</feature>
<dbReference type="Proteomes" id="UP000267535">
    <property type="component" value="Unassembled WGS sequence"/>
</dbReference>
<dbReference type="OrthoDB" id="7058953at2"/>
<organism evidence="7 8">
    <name type="scientific">Amphritea balenae</name>
    <dbReference type="NCBI Taxonomy" id="452629"/>
    <lineage>
        <taxon>Bacteria</taxon>
        <taxon>Pseudomonadati</taxon>
        <taxon>Pseudomonadota</taxon>
        <taxon>Gammaproteobacteria</taxon>
        <taxon>Oceanospirillales</taxon>
        <taxon>Oceanospirillaceae</taxon>
        <taxon>Amphritea</taxon>
    </lineage>
</organism>
<dbReference type="Pfam" id="PF24125">
    <property type="entry name" value="Cds6_C"/>
    <property type="match status" value="1"/>
</dbReference>
<dbReference type="SUPFAM" id="SSF48452">
    <property type="entry name" value="TPR-like"/>
    <property type="match status" value="1"/>
</dbReference>
<evidence type="ECO:0000256" key="3">
    <source>
        <dbReference type="PROSITE-ProRule" id="PRU00339"/>
    </source>
</evidence>
<feature type="signal peptide" evidence="5">
    <location>
        <begin position="1"/>
        <end position="34"/>
    </location>
</feature>
<gene>
    <name evidence="7" type="ORF">EHS89_14840</name>
</gene>
<evidence type="ECO:0000313" key="8">
    <source>
        <dbReference type="Proteomes" id="UP000267535"/>
    </source>
</evidence>
<dbReference type="InterPro" id="IPR056203">
    <property type="entry name" value="Cds6_C"/>
</dbReference>
<proteinExistence type="predicted"/>
<dbReference type="SMART" id="SM00028">
    <property type="entry name" value="TPR"/>
    <property type="match status" value="2"/>
</dbReference>
<dbReference type="AlphaFoldDB" id="A0A3P1SMV1"/>
<dbReference type="Pfam" id="PF14559">
    <property type="entry name" value="TPR_19"/>
    <property type="match status" value="1"/>
</dbReference>